<gene>
    <name evidence="1" type="ORF">D8674_013847</name>
</gene>
<dbReference type="AlphaFoldDB" id="A0A5N5GRQ7"/>
<protein>
    <submittedName>
        <fullName evidence="1">Uncharacterized protein</fullName>
    </submittedName>
</protein>
<reference evidence="1 2" key="1">
    <citation type="submission" date="2019-09" db="EMBL/GenBank/DDBJ databases">
        <authorList>
            <person name="Ou C."/>
        </authorList>
    </citation>
    <scope>NUCLEOTIDE SEQUENCE [LARGE SCALE GENOMIC DNA]</scope>
    <source>
        <strain evidence="1">S2</strain>
        <tissue evidence="1">Leaf</tissue>
    </source>
</reference>
<dbReference type="PANTHER" id="PTHR47592">
    <property type="entry name" value="PBF68 PROTEIN"/>
    <property type="match status" value="1"/>
</dbReference>
<sequence>MCRVLNYILNALDDSLYDVYVVCKITKELWESLEKKYKTEDAGSKKFVVGKFLDYKMVDSKSVVSQTEDL</sequence>
<reference evidence="2" key="2">
    <citation type="submission" date="2019-10" db="EMBL/GenBank/DDBJ databases">
        <title>A de novo genome assembly of a pear dwarfing rootstock.</title>
        <authorList>
            <person name="Wang F."/>
            <person name="Wang J."/>
            <person name="Li S."/>
            <person name="Zhang Y."/>
            <person name="Fang M."/>
            <person name="Ma L."/>
            <person name="Zhao Y."/>
            <person name="Jiang S."/>
        </authorList>
    </citation>
    <scope>NUCLEOTIDE SEQUENCE [LARGE SCALE GENOMIC DNA]</scope>
</reference>
<evidence type="ECO:0000313" key="1">
    <source>
        <dbReference type="EMBL" id="KAB2617978.1"/>
    </source>
</evidence>
<keyword evidence="2" id="KW-1185">Reference proteome</keyword>
<accession>A0A5N5GRQ7</accession>
<dbReference type="EMBL" id="SMOL01000401">
    <property type="protein sequence ID" value="KAB2617978.1"/>
    <property type="molecule type" value="Genomic_DNA"/>
</dbReference>
<reference evidence="1 2" key="3">
    <citation type="submission" date="2019-11" db="EMBL/GenBank/DDBJ databases">
        <title>A de novo genome assembly of a pear dwarfing rootstock.</title>
        <authorList>
            <person name="Wang F."/>
            <person name="Wang J."/>
            <person name="Li S."/>
            <person name="Zhang Y."/>
            <person name="Fang M."/>
            <person name="Ma L."/>
            <person name="Zhao Y."/>
            <person name="Jiang S."/>
        </authorList>
    </citation>
    <scope>NUCLEOTIDE SEQUENCE [LARGE SCALE GENOMIC DNA]</scope>
    <source>
        <strain evidence="1">S2</strain>
        <tissue evidence="1">Leaf</tissue>
    </source>
</reference>
<dbReference type="Pfam" id="PF14223">
    <property type="entry name" value="Retrotran_gag_2"/>
    <property type="match status" value="1"/>
</dbReference>
<evidence type="ECO:0000313" key="2">
    <source>
        <dbReference type="Proteomes" id="UP000327157"/>
    </source>
</evidence>
<comment type="caution">
    <text evidence="1">The sequence shown here is derived from an EMBL/GenBank/DDBJ whole genome shotgun (WGS) entry which is preliminary data.</text>
</comment>
<proteinExistence type="predicted"/>
<name>A0A5N5GRQ7_9ROSA</name>
<dbReference type="Proteomes" id="UP000327157">
    <property type="component" value="Chromosome 15"/>
</dbReference>
<organism evidence="1 2">
    <name type="scientific">Pyrus ussuriensis x Pyrus communis</name>
    <dbReference type="NCBI Taxonomy" id="2448454"/>
    <lineage>
        <taxon>Eukaryota</taxon>
        <taxon>Viridiplantae</taxon>
        <taxon>Streptophyta</taxon>
        <taxon>Embryophyta</taxon>
        <taxon>Tracheophyta</taxon>
        <taxon>Spermatophyta</taxon>
        <taxon>Magnoliopsida</taxon>
        <taxon>eudicotyledons</taxon>
        <taxon>Gunneridae</taxon>
        <taxon>Pentapetalae</taxon>
        <taxon>rosids</taxon>
        <taxon>fabids</taxon>
        <taxon>Rosales</taxon>
        <taxon>Rosaceae</taxon>
        <taxon>Amygdaloideae</taxon>
        <taxon>Maleae</taxon>
        <taxon>Pyrus</taxon>
    </lineage>
</organism>
<dbReference type="OrthoDB" id="1651011at2759"/>
<dbReference type="PANTHER" id="PTHR47592:SF27">
    <property type="entry name" value="OS08G0421700 PROTEIN"/>
    <property type="match status" value="1"/>
</dbReference>